<dbReference type="EMBL" id="LBVR01000016">
    <property type="protein sequence ID" value="KKQ91301.1"/>
    <property type="molecule type" value="Genomic_DNA"/>
</dbReference>
<name>A0A0G0PPM5_9BACT</name>
<protein>
    <submittedName>
        <fullName evidence="2">Uncharacterized protein</fullName>
    </submittedName>
</protein>
<keyword evidence="1" id="KW-0812">Transmembrane</keyword>
<evidence type="ECO:0000313" key="3">
    <source>
        <dbReference type="Proteomes" id="UP000033841"/>
    </source>
</evidence>
<keyword evidence="1" id="KW-0472">Membrane</keyword>
<accession>A0A0G0PPM5</accession>
<feature type="transmembrane region" description="Helical" evidence="1">
    <location>
        <begin position="12"/>
        <end position="29"/>
    </location>
</feature>
<keyword evidence="1" id="KW-1133">Transmembrane helix</keyword>
<dbReference type="Proteomes" id="UP000033841">
    <property type="component" value="Unassembled WGS sequence"/>
</dbReference>
<reference evidence="2 3" key="1">
    <citation type="journal article" date="2015" name="Nature">
        <title>rRNA introns, odd ribosomes, and small enigmatic genomes across a large radiation of phyla.</title>
        <authorList>
            <person name="Brown C.T."/>
            <person name="Hug L.A."/>
            <person name="Thomas B.C."/>
            <person name="Sharon I."/>
            <person name="Castelle C.J."/>
            <person name="Singh A."/>
            <person name="Wilkins M.J."/>
            <person name="Williams K.H."/>
            <person name="Banfield J.F."/>
        </authorList>
    </citation>
    <scope>NUCLEOTIDE SEQUENCE [LARGE SCALE GENOMIC DNA]</scope>
</reference>
<dbReference type="AlphaFoldDB" id="A0A0G0PPM5"/>
<comment type="caution">
    <text evidence="2">The sequence shown here is derived from an EMBL/GenBank/DDBJ whole genome shotgun (WGS) entry which is preliminary data.</text>
</comment>
<sequence length="53" mass="6025">MKLNFEKLNGHGLALNLIIIIINCKIFLFQGQIGKGNVFIFTIYPIIFTDDIV</sequence>
<evidence type="ECO:0000256" key="1">
    <source>
        <dbReference type="SAM" id="Phobius"/>
    </source>
</evidence>
<proteinExistence type="predicted"/>
<gene>
    <name evidence="2" type="ORF">UT14_C0016G0002</name>
</gene>
<evidence type="ECO:0000313" key="2">
    <source>
        <dbReference type="EMBL" id="KKQ91301.1"/>
    </source>
</evidence>
<organism evidence="2 3">
    <name type="scientific">Candidatus Shapirobacteria bacterium GW2011_GWE1_38_92</name>
    <dbReference type="NCBI Taxonomy" id="1618489"/>
    <lineage>
        <taxon>Bacteria</taxon>
        <taxon>Candidatus Shapironibacteriota</taxon>
    </lineage>
</organism>